<dbReference type="RefSeq" id="WP_121937779.1">
    <property type="nucleotide sequence ID" value="NZ_REFR01000010.1"/>
</dbReference>
<keyword evidence="3" id="KW-1185">Reference proteome</keyword>
<dbReference type="AlphaFoldDB" id="A0A3M0CNF0"/>
<dbReference type="OrthoDB" id="839202at2"/>
<dbReference type="InParanoid" id="A0A3M0CNF0"/>
<sequence>MPRRLLTAFMILTTMAPHVIIMAAITVNSGDGHALDDTKARRDKARAAWAALGIERYEAPSVDMLQAVPVHAFPAIEAGQGAAADSAHFYAIVNFVIGQYDRSNGRLTARWKGKYGGPIGHLNSCFTEDGKLYCANSNHPNLPMASSIEIFDTTTMTHHASKSLGVMDEGSLVWFDRFRGGWIAGFAHYDDETGLPFKDHTYASIVTFDDRWRRTGGYMLPASILEKMAPQAASGGAVGDDGRLYVMGHDLPEMYVLEFPEMGPVLRHRATISVPAEGQAFAFDPADPRLVWAISRPAREVRAFRIPALD</sequence>
<feature type="signal peptide" evidence="1">
    <location>
        <begin position="1"/>
        <end position="23"/>
    </location>
</feature>
<dbReference type="Proteomes" id="UP000271227">
    <property type="component" value="Unassembled WGS sequence"/>
</dbReference>
<evidence type="ECO:0000313" key="3">
    <source>
        <dbReference type="Proteomes" id="UP000271227"/>
    </source>
</evidence>
<dbReference type="SUPFAM" id="SSF50965">
    <property type="entry name" value="Galactose oxidase, central domain"/>
    <property type="match status" value="1"/>
</dbReference>
<proteinExistence type="predicted"/>
<dbReference type="EMBL" id="REFR01000010">
    <property type="protein sequence ID" value="RMB08409.1"/>
    <property type="molecule type" value="Genomic_DNA"/>
</dbReference>
<organism evidence="2 3">
    <name type="scientific">Eilatimonas milleporae</name>
    <dbReference type="NCBI Taxonomy" id="911205"/>
    <lineage>
        <taxon>Bacteria</taxon>
        <taxon>Pseudomonadati</taxon>
        <taxon>Pseudomonadota</taxon>
        <taxon>Alphaproteobacteria</taxon>
        <taxon>Kordiimonadales</taxon>
        <taxon>Kordiimonadaceae</taxon>
        <taxon>Eilatimonas</taxon>
    </lineage>
</organism>
<dbReference type="InterPro" id="IPR011043">
    <property type="entry name" value="Gal_Oxase/kelch_b-propeller"/>
</dbReference>
<feature type="chain" id="PRO_5017950475" evidence="1">
    <location>
        <begin position="24"/>
        <end position="310"/>
    </location>
</feature>
<accession>A0A3M0CNF0</accession>
<reference evidence="2 3" key="1">
    <citation type="submission" date="2018-10" db="EMBL/GenBank/DDBJ databases">
        <title>Genomic Encyclopedia of Archaeal and Bacterial Type Strains, Phase II (KMG-II): from individual species to whole genera.</title>
        <authorList>
            <person name="Goeker M."/>
        </authorList>
    </citation>
    <scope>NUCLEOTIDE SEQUENCE [LARGE SCALE GENOMIC DNA]</scope>
    <source>
        <strain evidence="2 3">DSM 25217</strain>
    </source>
</reference>
<evidence type="ECO:0000256" key="1">
    <source>
        <dbReference type="SAM" id="SignalP"/>
    </source>
</evidence>
<evidence type="ECO:0000313" key="2">
    <source>
        <dbReference type="EMBL" id="RMB08409.1"/>
    </source>
</evidence>
<gene>
    <name evidence="2" type="ORF">BXY39_1042</name>
</gene>
<comment type="caution">
    <text evidence="2">The sequence shown here is derived from an EMBL/GenBank/DDBJ whole genome shotgun (WGS) entry which is preliminary data.</text>
</comment>
<name>A0A3M0CNF0_9PROT</name>
<protein>
    <submittedName>
        <fullName evidence="2">Uncharacterized protein</fullName>
    </submittedName>
</protein>
<keyword evidence="1" id="KW-0732">Signal</keyword>